<dbReference type="AlphaFoldDB" id="A0A928Y4P4"/>
<keyword evidence="4 6" id="KW-0699">rRNA-binding</keyword>
<dbReference type="InterPro" id="IPR002358">
    <property type="entry name" value="Ribosomal_uL6_CS"/>
</dbReference>
<evidence type="ECO:0000256" key="2">
    <source>
        <dbReference type="ARBA" id="ARBA00022980"/>
    </source>
</evidence>
<dbReference type="InterPro" id="IPR036789">
    <property type="entry name" value="Ribosomal_uL6-like_a/b-dom_sf"/>
</dbReference>
<evidence type="ECO:0000256" key="5">
    <source>
        <dbReference type="RuleBase" id="RU003869"/>
    </source>
</evidence>
<dbReference type="SUPFAM" id="SSF56053">
    <property type="entry name" value="Ribosomal protein L6"/>
    <property type="match status" value="2"/>
</dbReference>
<feature type="domain" description="Large ribosomal subunit protein uL6 alpha-beta" evidence="7">
    <location>
        <begin position="92"/>
        <end position="165"/>
    </location>
</feature>
<evidence type="ECO:0000313" key="8">
    <source>
        <dbReference type="EMBL" id="MBE7525040.1"/>
    </source>
</evidence>
<dbReference type="InterPro" id="IPR020040">
    <property type="entry name" value="Ribosomal_uL6_a/b-dom"/>
</dbReference>
<dbReference type="FunFam" id="3.90.930.12:FF:000001">
    <property type="entry name" value="50S ribosomal protein L6"/>
    <property type="match status" value="1"/>
</dbReference>
<keyword evidence="4 6" id="KW-0694">RNA-binding</keyword>
<sequence length="183" mass="19704">MSRIGQKSILIPSGVDVTIADGLVTVKGAKGALTVRLHPQVNADVTTENTVVVSVKKPEDVKQRALWGLFRQLIANAVEGVQKPFEKQLEFVGVGYRVSVSGNTITMEVGFSHSVIVELPQGLTASVDKQVLTISGIDKHLVGEWAARIRRIRPPEPYKGKGIKYVGEQIRRKAGKAAKAAAA</sequence>
<comment type="subunit">
    <text evidence="4">Part of the 50S ribosomal subunit.</text>
</comment>
<dbReference type="PANTHER" id="PTHR11655:SF14">
    <property type="entry name" value="LARGE RIBOSOMAL SUBUNIT PROTEIN UL6M"/>
    <property type="match status" value="1"/>
</dbReference>
<gene>
    <name evidence="4 8" type="primary">rplF</name>
    <name evidence="8" type="ORF">HS096_01425</name>
</gene>
<evidence type="ECO:0000313" key="9">
    <source>
        <dbReference type="Proteomes" id="UP000710385"/>
    </source>
</evidence>
<dbReference type="GO" id="GO:0019843">
    <property type="term" value="F:rRNA binding"/>
    <property type="evidence" value="ECO:0007669"/>
    <property type="project" value="UniProtKB-UniRule"/>
</dbReference>
<dbReference type="PANTHER" id="PTHR11655">
    <property type="entry name" value="60S/50S RIBOSOMAL PROTEIN L6/L9"/>
    <property type="match status" value="1"/>
</dbReference>
<dbReference type="PRINTS" id="PR00059">
    <property type="entry name" value="RIBOSOMALL6"/>
</dbReference>
<dbReference type="EMBL" id="JABTTY010000001">
    <property type="protein sequence ID" value="MBE7525040.1"/>
    <property type="molecule type" value="Genomic_DNA"/>
</dbReference>
<dbReference type="Gene3D" id="3.90.930.12">
    <property type="entry name" value="Ribosomal protein L6, alpha-beta domain"/>
    <property type="match status" value="2"/>
</dbReference>
<dbReference type="InterPro" id="IPR019906">
    <property type="entry name" value="Ribosomal_uL6_bac-type"/>
</dbReference>
<dbReference type="InterPro" id="IPR000702">
    <property type="entry name" value="Ribosomal_uL6-like"/>
</dbReference>
<evidence type="ECO:0000256" key="6">
    <source>
        <dbReference type="RuleBase" id="RU003870"/>
    </source>
</evidence>
<proteinExistence type="inferred from homology"/>
<dbReference type="GO" id="GO:0022625">
    <property type="term" value="C:cytosolic large ribosomal subunit"/>
    <property type="evidence" value="ECO:0007669"/>
    <property type="project" value="UniProtKB-UniRule"/>
</dbReference>
<dbReference type="Pfam" id="PF00347">
    <property type="entry name" value="Ribosomal_L6"/>
    <property type="match status" value="2"/>
</dbReference>
<dbReference type="PIRSF" id="PIRSF002162">
    <property type="entry name" value="Ribosomal_L6"/>
    <property type="match status" value="1"/>
</dbReference>
<name>A0A928Y4P4_UNCKA</name>
<dbReference type="PROSITE" id="PS00525">
    <property type="entry name" value="RIBOSOMAL_L6_1"/>
    <property type="match status" value="1"/>
</dbReference>
<protein>
    <recommendedName>
        <fullName evidence="4">Large ribosomal subunit protein uL6</fullName>
    </recommendedName>
</protein>
<dbReference type="HAMAP" id="MF_01365_B">
    <property type="entry name" value="Ribosomal_uL6_B"/>
    <property type="match status" value="1"/>
</dbReference>
<dbReference type="GO" id="GO:0003735">
    <property type="term" value="F:structural constituent of ribosome"/>
    <property type="evidence" value="ECO:0007669"/>
    <property type="project" value="UniProtKB-UniRule"/>
</dbReference>
<evidence type="ECO:0000256" key="4">
    <source>
        <dbReference type="HAMAP-Rule" id="MF_01365"/>
    </source>
</evidence>
<accession>A0A928Y4P4</accession>
<evidence type="ECO:0000259" key="7">
    <source>
        <dbReference type="Pfam" id="PF00347"/>
    </source>
</evidence>
<dbReference type="Proteomes" id="UP000710385">
    <property type="component" value="Unassembled WGS sequence"/>
</dbReference>
<feature type="domain" description="Large ribosomal subunit protein uL6 alpha-beta" evidence="7">
    <location>
        <begin position="11"/>
        <end position="83"/>
    </location>
</feature>
<comment type="function">
    <text evidence="4 6">This protein binds to the 23S rRNA, and is important in its secondary structure. It is located near the subunit interface in the base of the L7/L12 stalk, and near the tRNA binding site of the peptidyltransferase center.</text>
</comment>
<organism evidence="8 9">
    <name type="scientific">candidate division WWE3 bacterium</name>
    <dbReference type="NCBI Taxonomy" id="2053526"/>
    <lineage>
        <taxon>Bacteria</taxon>
        <taxon>Katanobacteria</taxon>
    </lineage>
</organism>
<evidence type="ECO:0000256" key="3">
    <source>
        <dbReference type="ARBA" id="ARBA00023274"/>
    </source>
</evidence>
<keyword evidence="3 4" id="KW-0687">Ribonucleoprotein</keyword>
<keyword evidence="2 4" id="KW-0689">Ribosomal protein</keyword>
<dbReference type="GO" id="GO:0002181">
    <property type="term" value="P:cytoplasmic translation"/>
    <property type="evidence" value="ECO:0007669"/>
    <property type="project" value="TreeGrafter"/>
</dbReference>
<reference evidence="8" key="1">
    <citation type="submission" date="2020-05" db="EMBL/GenBank/DDBJ databases">
        <title>High-Quality Genomes of Partial-Nitritation/Anammox System by Hierarchical Clustering Based Hybrid Assembly.</title>
        <authorList>
            <person name="Liu L."/>
            <person name="Wang Y."/>
            <person name="Che Y."/>
            <person name="Chen Y."/>
            <person name="Xia Y."/>
            <person name="Luo R."/>
            <person name="Cheng S.H."/>
            <person name="Zheng C."/>
            <person name="Zhang T."/>
        </authorList>
    </citation>
    <scope>NUCLEOTIDE SEQUENCE</scope>
    <source>
        <strain evidence="8">H1_PAT1</strain>
    </source>
</reference>
<comment type="caution">
    <text evidence="8">The sequence shown here is derived from an EMBL/GenBank/DDBJ whole genome shotgun (WGS) entry which is preliminary data.</text>
</comment>
<comment type="similarity">
    <text evidence="1 4 5">Belongs to the universal ribosomal protein uL6 family.</text>
</comment>
<evidence type="ECO:0000256" key="1">
    <source>
        <dbReference type="ARBA" id="ARBA00009356"/>
    </source>
</evidence>
<dbReference type="NCBIfam" id="TIGR03654">
    <property type="entry name" value="L6_bact"/>
    <property type="match status" value="1"/>
</dbReference>